<organism evidence="1 2">
    <name type="scientific">Pyronema omphalodes (strain CBS 100304)</name>
    <name type="common">Pyronema confluens</name>
    <dbReference type="NCBI Taxonomy" id="1076935"/>
    <lineage>
        <taxon>Eukaryota</taxon>
        <taxon>Fungi</taxon>
        <taxon>Dikarya</taxon>
        <taxon>Ascomycota</taxon>
        <taxon>Pezizomycotina</taxon>
        <taxon>Pezizomycetes</taxon>
        <taxon>Pezizales</taxon>
        <taxon>Pyronemataceae</taxon>
        <taxon>Pyronema</taxon>
    </lineage>
</organism>
<sequence>MQNSSYRIVIVYDAQEHTLLAHKWKCGKDNTPGFRRASEQLPRWRNQFDVYICGNGGQLDNNRPCSDFIATVKLNTLPFLVDLRRHLGQIKDIYVKCG</sequence>
<dbReference type="OrthoDB" id="5284640at2759"/>
<gene>
    <name evidence="1" type="ORF">PCON_07413</name>
</gene>
<reference evidence="1 2" key="1">
    <citation type="journal article" date="2013" name="PLoS Genet.">
        <title>The genome and development-dependent transcriptomes of Pyronema confluens: a window into fungal evolution.</title>
        <authorList>
            <person name="Traeger S."/>
            <person name="Altegoer F."/>
            <person name="Freitag M."/>
            <person name="Gabaldon T."/>
            <person name="Kempken F."/>
            <person name="Kumar A."/>
            <person name="Marcet-Houben M."/>
            <person name="Poggeler S."/>
            <person name="Stajich J.E."/>
            <person name="Nowrousian M."/>
        </authorList>
    </citation>
    <scope>NUCLEOTIDE SEQUENCE [LARGE SCALE GENOMIC DNA]</scope>
    <source>
        <strain evidence="2">CBS 100304</strain>
        <tissue evidence="1">Vegetative mycelium</tissue>
    </source>
</reference>
<dbReference type="EMBL" id="HF935378">
    <property type="protein sequence ID" value="CCX07824.1"/>
    <property type="molecule type" value="Genomic_DNA"/>
</dbReference>
<name>U4L002_PYROM</name>
<evidence type="ECO:0000313" key="1">
    <source>
        <dbReference type="EMBL" id="CCX07824.1"/>
    </source>
</evidence>
<evidence type="ECO:0000313" key="2">
    <source>
        <dbReference type="Proteomes" id="UP000018144"/>
    </source>
</evidence>
<dbReference type="Proteomes" id="UP000018144">
    <property type="component" value="Unassembled WGS sequence"/>
</dbReference>
<keyword evidence="2" id="KW-1185">Reference proteome</keyword>
<protein>
    <submittedName>
        <fullName evidence="1">Uncharacterized protein</fullName>
    </submittedName>
</protein>
<accession>U4L002</accession>
<dbReference type="AlphaFoldDB" id="U4L002"/>
<proteinExistence type="predicted"/>